<evidence type="ECO:0000256" key="3">
    <source>
        <dbReference type="ARBA" id="ARBA00010037"/>
    </source>
</evidence>
<keyword evidence="5" id="KW-0479">Metal-binding</keyword>
<dbReference type="SMART" id="SM01007">
    <property type="entry name" value="Aldolase_II"/>
    <property type="match status" value="1"/>
</dbReference>
<dbReference type="GO" id="GO:0016832">
    <property type="term" value="F:aldehyde-lyase activity"/>
    <property type="evidence" value="ECO:0007669"/>
    <property type="project" value="TreeGrafter"/>
</dbReference>
<feature type="domain" description="Class II aldolase/adducin N-terminal" evidence="7">
    <location>
        <begin position="7"/>
        <end position="184"/>
    </location>
</feature>
<dbReference type="EC" id="5.1.3.4" evidence="4"/>
<dbReference type="Proteomes" id="UP000886070">
    <property type="component" value="Unassembled WGS sequence"/>
</dbReference>
<evidence type="ECO:0000256" key="6">
    <source>
        <dbReference type="ARBA" id="ARBA00022833"/>
    </source>
</evidence>
<dbReference type="InterPro" id="IPR001303">
    <property type="entry name" value="Aldolase_II/adducin_N"/>
</dbReference>
<evidence type="ECO:0000256" key="5">
    <source>
        <dbReference type="ARBA" id="ARBA00022723"/>
    </source>
</evidence>
<organism evidence="8">
    <name type="scientific">Aerophobetes bacterium</name>
    <dbReference type="NCBI Taxonomy" id="2030807"/>
    <lineage>
        <taxon>Bacteria</taxon>
        <taxon>Candidatus Aerophobota</taxon>
    </lineage>
</organism>
<comment type="cofactor">
    <cofactor evidence="2">
        <name>Zn(2+)</name>
        <dbReference type="ChEBI" id="CHEBI:29105"/>
    </cofactor>
</comment>
<dbReference type="PANTHER" id="PTHR22789">
    <property type="entry name" value="FUCULOSE PHOSPHATE ALDOLASE"/>
    <property type="match status" value="1"/>
</dbReference>
<comment type="catalytic activity">
    <reaction evidence="1">
        <text>L-ribulose 5-phosphate = D-xylulose 5-phosphate</text>
        <dbReference type="Rhea" id="RHEA:22368"/>
        <dbReference type="ChEBI" id="CHEBI:57737"/>
        <dbReference type="ChEBI" id="CHEBI:58226"/>
        <dbReference type="EC" id="5.1.3.4"/>
    </reaction>
</comment>
<name>A0A7V5HXY4_UNCAE</name>
<dbReference type="InterPro" id="IPR050197">
    <property type="entry name" value="Aldolase_class_II_sugar_metab"/>
</dbReference>
<evidence type="ECO:0000256" key="1">
    <source>
        <dbReference type="ARBA" id="ARBA00001726"/>
    </source>
</evidence>
<dbReference type="GO" id="GO:0019323">
    <property type="term" value="P:pentose catabolic process"/>
    <property type="evidence" value="ECO:0007669"/>
    <property type="project" value="TreeGrafter"/>
</dbReference>
<reference evidence="8" key="1">
    <citation type="journal article" date="2020" name="mSystems">
        <title>Genome- and Community-Level Interaction Insights into Carbon Utilization and Element Cycling Functions of Hydrothermarchaeota in Hydrothermal Sediment.</title>
        <authorList>
            <person name="Zhou Z."/>
            <person name="Liu Y."/>
            <person name="Xu W."/>
            <person name="Pan J."/>
            <person name="Luo Z.H."/>
            <person name="Li M."/>
        </authorList>
    </citation>
    <scope>NUCLEOTIDE SEQUENCE [LARGE SCALE GENOMIC DNA]</scope>
    <source>
        <strain evidence="8">HyVt-92</strain>
    </source>
</reference>
<dbReference type="NCBIfam" id="NF005123">
    <property type="entry name" value="PRK06557.1"/>
    <property type="match status" value="1"/>
</dbReference>
<dbReference type="AlphaFoldDB" id="A0A7V5HXY4"/>
<evidence type="ECO:0000259" key="7">
    <source>
        <dbReference type="SMART" id="SM01007"/>
    </source>
</evidence>
<sequence>MLEELKERVCKLNKELPKNNLVRTTSGNVSARDPETGYVVIKPSGVDYSELEPSMMSIVDMEGNIIEGKLKPSIDTRTHLYIYKHRRDVNGIVHTHSNYATSFAALGKPIPVCLIAIAYEFGGRIPVGEYVPIGDEEIGREILHSIGNSCAILMKKHGVFTIGKTPEMAVRKAIVLEDIAKTVHLALLKGEVEEMKPEEIDKVVKIYREKYGQKEVEK</sequence>
<dbReference type="InterPro" id="IPR036409">
    <property type="entry name" value="Aldolase_II/adducin_N_sf"/>
</dbReference>
<dbReference type="Gene3D" id="3.40.225.10">
    <property type="entry name" value="Class II aldolase/adducin N-terminal domain"/>
    <property type="match status" value="1"/>
</dbReference>
<dbReference type="GO" id="GO:0046872">
    <property type="term" value="F:metal ion binding"/>
    <property type="evidence" value="ECO:0007669"/>
    <property type="project" value="UniProtKB-KW"/>
</dbReference>
<gene>
    <name evidence="8" type="ORF">ENL39_00445</name>
</gene>
<protein>
    <recommendedName>
        <fullName evidence="4">L-ribulose-5-phosphate 4-epimerase</fullName>
        <ecNumber evidence="4">5.1.3.4</ecNumber>
    </recommendedName>
</protein>
<dbReference type="EMBL" id="DRTT01000010">
    <property type="protein sequence ID" value="HHF97944.1"/>
    <property type="molecule type" value="Genomic_DNA"/>
</dbReference>
<dbReference type="GO" id="GO:0008742">
    <property type="term" value="F:L-ribulose-phosphate 4-epimerase activity"/>
    <property type="evidence" value="ECO:0007669"/>
    <property type="project" value="UniProtKB-EC"/>
</dbReference>
<keyword evidence="6" id="KW-0862">Zinc</keyword>
<proteinExistence type="inferred from homology"/>
<dbReference type="Pfam" id="PF00596">
    <property type="entry name" value="Aldolase_II"/>
    <property type="match status" value="1"/>
</dbReference>
<evidence type="ECO:0000256" key="2">
    <source>
        <dbReference type="ARBA" id="ARBA00001947"/>
    </source>
</evidence>
<accession>A0A7V5HXY4</accession>
<evidence type="ECO:0000313" key="8">
    <source>
        <dbReference type="EMBL" id="HHF97944.1"/>
    </source>
</evidence>
<comment type="caution">
    <text evidence="8">The sequence shown here is derived from an EMBL/GenBank/DDBJ whole genome shotgun (WGS) entry which is preliminary data.</text>
</comment>
<dbReference type="PANTHER" id="PTHR22789:SF8">
    <property type="entry name" value="L-RIBULOSE-5-PHOSPHATE 4-EPIMERASE SGBE"/>
    <property type="match status" value="1"/>
</dbReference>
<evidence type="ECO:0000256" key="4">
    <source>
        <dbReference type="ARBA" id="ARBA00013186"/>
    </source>
</evidence>
<comment type="similarity">
    <text evidence="3">Belongs to the aldolase class II family. AraD/FucA subfamily.</text>
</comment>
<dbReference type="SUPFAM" id="SSF53639">
    <property type="entry name" value="AraD/HMP-PK domain-like"/>
    <property type="match status" value="1"/>
</dbReference>
<dbReference type="GO" id="GO:0005829">
    <property type="term" value="C:cytosol"/>
    <property type="evidence" value="ECO:0007669"/>
    <property type="project" value="TreeGrafter"/>
</dbReference>